<dbReference type="Pfam" id="PF00689">
    <property type="entry name" value="Cation_ATPase_C"/>
    <property type="match status" value="1"/>
</dbReference>
<evidence type="ECO:0000256" key="5">
    <source>
        <dbReference type="ARBA" id="ARBA00022741"/>
    </source>
</evidence>
<evidence type="ECO:0000313" key="12">
    <source>
        <dbReference type="EMBL" id="OGF77284.1"/>
    </source>
</evidence>
<feature type="transmembrane region" description="Helical" evidence="10">
    <location>
        <begin position="50"/>
        <end position="74"/>
    </location>
</feature>
<dbReference type="InterPro" id="IPR044492">
    <property type="entry name" value="P_typ_ATPase_HD_dom"/>
</dbReference>
<proteinExistence type="inferred from homology"/>
<dbReference type="Gene3D" id="3.40.1110.10">
    <property type="entry name" value="Calcium-transporting ATPase, cytoplasmic domain N"/>
    <property type="match status" value="1"/>
</dbReference>
<dbReference type="GO" id="GO:0030007">
    <property type="term" value="P:intracellular potassium ion homeostasis"/>
    <property type="evidence" value="ECO:0007669"/>
    <property type="project" value="TreeGrafter"/>
</dbReference>
<accession>A0A1F5WNV7</accession>
<dbReference type="InterPro" id="IPR050510">
    <property type="entry name" value="Cation_transp_ATPase_P-type"/>
</dbReference>
<dbReference type="EMBL" id="MFHT01000023">
    <property type="protein sequence ID" value="OGF77284.1"/>
    <property type="molecule type" value="Genomic_DNA"/>
</dbReference>
<evidence type="ECO:0000256" key="7">
    <source>
        <dbReference type="ARBA" id="ARBA00022967"/>
    </source>
</evidence>
<dbReference type="Gene3D" id="3.40.50.1000">
    <property type="entry name" value="HAD superfamily/HAD-like"/>
    <property type="match status" value="1"/>
</dbReference>
<keyword evidence="7" id="KW-1278">Translocase</keyword>
<dbReference type="GO" id="GO:1990573">
    <property type="term" value="P:potassium ion import across plasma membrane"/>
    <property type="evidence" value="ECO:0007669"/>
    <property type="project" value="TreeGrafter"/>
</dbReference>
<feature type="domain" description="Cation-transporting P-type ATPase N-terminal" evidence="11">
    <location>
        <begin position="3"/>
        <end position="76"/>
    </location>
</feature>
<dbReference type="AlphaFoldDB" id="A0A1F5WNV7"/>
<dbReference type="InterPro" id="IPR036412">
    <property type="entry name" value="HAD-like_sf"/>
</dbReference>
<evidence type="ECO:0000256" key="4">
    <source>
        <dbReference type="ARBA" id="ARBA00022692"/>
    </source>
</evidence>
<dbReference type="InterPro" id="IPR018303">
    <property type="entry name" value="ATPase_P-typ_P_site"/>
</dbReference>
<keyword evidence="3" id="KW-1003">Cell membrane</keyword>
<dbReference type="InterPro" id="IPR023298">
    <property type="entry name" value="ATPase_P-typ_TM_dom_sf"/>
</dbReference>
<keyword evidence="9 10" id="KW-0472">Membrane</keyword>
<dbReference type="InterPro" id="IPR023214">
    <property type="entry name" value="HAD_sf"/>
</dbReference>
<evidence type="ECO:0000259" key="11">
    <source>
        <dbReference type="SMART" id="SM00831"/>
    </source>
</evidence>
<comment type="subcellular location">
    <subcellularLocation>
        <location evidence="1">Cell membrane</location>
        <topology evidence="1">Multi-pass membrane protein</topology>
    </subcellularLocation>
</comment>
<organism evidence="12 13">
    <name type="scientific">Candidatus Giovannonibacteria bacterium RIFCSPHIGHO2_12_FULL_43_15</name>
    <dbReference type="NCBI Taxonomy" id="1798341"/>
    <lineage>
        <taxon>Bacteria</taxon>
        <taxon>Candidatus Giovannoniibacteriota</taxon>
    </lineage>
</organism>
<dbReference type="InterPro" id="IPR004014">
    <property type="entry name" value="ATPase_P-typ_cation-transptr_N"/>
</dbReference>
<dbReference type="InterPro" id="IPR008250">
    <property type="entry name" value="ATPase_P-typ_transduc_dom_A_sf"/>
</dbReference>
<dbReference type="Gene3D" id="2.70.150.10">
    <property type="entry name" value="Calcium-transporting ATPase, cytoplasmic transduction domain A"/>
    <property type="match status" value="1"/>
</dbReference>
<keyword evidence="5" id="KW-0547">Nucleotide-binding</keyword>
<dbReference type="PANTHER" id="PTHR43294:SF21">
    <property type="entry name" value="CATION TRANSPORTING ATPASE"/>
    <property type="match status" value="1"/>
</dbReference>
<dbReference type="SFLD" id="SFLDS00003">
    <property type="entry name" value="Haloacid_Dehalogenase"/>
    <property type="match status" value="1"/>
</dbReference>
<keyword evidence="8 10" id="KW-1133">Transmembrane helix</keyword>
<protein>
    <recommendedName>
        <fullName evidence="11">Cation-transporting P-type ATPase N-terminal domain-containing protein</fullName>
    </recommendedName>
</protein>
<keyword evidence="4 10" id="KW-0812">Transmembrane</keyword>
<sequence length="859" mass="94060">MADFYQLSVEDVFKATGSNKDGLSEAEYKKKFLEYGPNELPKESGFKALVFLWGQIKSPLVYILIIASILAFFAGERLDTIIILISVVINIGIGFYQEYSSSQILKRLAEKVRVLALVRRDGGIKEIDSAMLVPGDVVVVKSGMKVPADARLFRTKDLETNEALLTGESSPVKKNNEAISKKTAVADRKNMIFMGSSIERGEGEAIVVETGKDTEIGVIAVLTKESKEEFTPLQEKIGSLGKFLSILVVIATVIIIAVGLFEKFEFYQIFVTAVAVAVAAIPEGLPAAIAVVLAVASKNIFKNNGLVKKLLAAETLGSVSVLLTDKTGTLTEGKMKVEKIISKNESAMLSALALANEAIIENENGKITVKGEATDKAKLEIFLAGGLDLKKMLEIFPRVNFLPFDSVRKIIASFHSAKNQHGEATQVFISGEPEFILKKSTDFSDKGNVLLECENLAKKGFRVIAAAEEILPVSPNIIMKKSEDELFALVQRPTFLGLAVISDPIRADVKATVKEVRSAGIKIIMLTGDHKLTARTIGQELGFSSENIMEGAELENIPGSKLFSKIKNVEIFARVDPKHKILIAKAWKEKGESVAMTGDGINDAPALKFADIGIALNSGTDVTKDASDLVLINDGLNTIAQAIKYGRTAFDNIKKVVIYLLASSFTEITLVLGSLILRVPLPMTAVQILWTNLVQDGLPNFALAFEKSEDGIMRRKPIRRTDPILDKKAKVLSFSFAAVTDIILLSIFYFLVEKTSFPIEYTRTIIFTALGTSSLFYIFSIKSLDKPIYKTNLFDNNYLLFAVGIGFLIMISAIYAPALNTILKTMPLQAPHVILILILGVFKISLMETIKWFYNRKLA</sequence>
<feature type="transmembrane region" description="Helical" evidence="10">
    <location>
        <begin position="731"/>
        <end position="752"/>
    </location>
</feature>
<dbReference type="Pfam" id="PF00122">
    <property type="entry name" value="E1-E2_ATPase"/>
    <property type="match status" value="1"/>
</dbReference>
<feature type="transmembrane region" description="Helical" evidence="10">
    <location>
        <begin position="834"/>
        <end position="854"/>
    </location>
</feature>
<dbReference type="GO" id="GO:0005886">
    <property type="term" value="C:plasma membrane"/>
    <property type="evidence" value="ECO:0007669"/>
    <property type="project" value="UniProtKB-SubCell"/>
</dbReference>
<dbReference type="PRINTS" id="PR00120">
    <property type="entry name" value="HATPASE"/>
</dbReference>
<dbReference type="SFLD" id="SFLDF00027">
    <property type="entry name" value="p-type_atpase"/>
    <property type="match status" value="1"/>
</dbReference>
<evidence type="ECO:0000256" key="1">
    <source>
        <dbReference type="ARBA" id="ARBA00004651"/>
    </source>
</evidence>
<dbReference type="SFLD" id="SFLDG00002">
    <property type="entry name" value="C1.7:_P-type_atpase_like"/>
    <property type="match status" value="1"/>
</dbReference>
<dbReference type="PRINTS" id="PR00119">
    <property type="entry name" value="CATATPASE"/>
</dbReference>
<dbReference type="InterPro" id="IPR001757">
    <property type="entry name" value="P_typ_ATPase"/>
</dbReference>
<dbReference type="Pfam" id="PF00690">
    <property type="entry name" value="Cation_ATPase_N"/>
    <property type="match status" value="1"/>
</dbReference>
<feature type="transmembrane region" description="Helical" evidence="10">
    <location>
        <begin position="267"/>
        <end position="296"/>
    </location>
</feature>
<evidence type="ECO:0000256" key="9">
    <source>
        <dbReference type="ARBA" id="ARBA00023136"/>
    </source>
</evidence>
<dbReference type="InterPro" id="IPR059000">
    <property type="entry name" value="ATPase_P-type_domA"/>
</dbReference>
<dbReference type="GO" id="GO:0005391">
    <property type="term" value="F:P-type sodium:potassium-exchanging transporter activity"/>
    <property type="evidence" value="ECO:0007669"/>
    <property type="project" value="TreeGrafter"/>
</dbReference>
<feature type="transmembrane region" description="Helical" evidence="10">
    <location>
        <begin position="801"/>
        <end position="822"/>
    </location>
</feature>
<evidence type="ECO:0000256" key="6">
    <source>
        <dbReference type="ARBA" id="ARBA00022840"/>
    </source>
</evidence>
<reference evidence="12 13" key="1">
    <citation type="journal article" date="2016" name="Nat. Commun.">
        <title>Thousands of microbial genomes shed light on interconnected biogeochemical processes in an aquifer system.</title>
        <authorList>
            <person name="Anantharaman K."/>
            <person name="Brown C.T."/>
            <person name="Hug L.A."/>
            <person name="Sharon I."/>
            <person name="Castelle C.J."/>
            <person name="Probst A.J."/>
            <person name="Thomas B.C."/>
            <person name="Singh A."/>
            <person name="Wilkins M.J."/>
            <person name="Karaoz U."/>
            <person name="Brodie E.L."/>
            <person name="Williams K.H."/>
            <person name="Hubbard S.S."/>
            <person name="Banfield J.F."/>
        </authorList>
    </citation>
    <scope>NUCLEOTIDE SEQUENCE [LARGE SCALE GENOMIC DNA]</scope>
</reference>
<name>A0A1F5WNV7_9BACT</name>
<dbReference type="GO" id="GO:0016887">
    <property type="term" value="F:ATP hydrolysis activity"/>
    <property type="evidence" value="ECO:0007669"/>
    <property type="project" value="InterPro"/>
</dbReference>
<dbReference type="GO" id="GO:0036376">
    <property type="term" value="P:sodium ion export across plasma membrane"/>
    <property type="evidence" value="ECO:0007669"/>
    <property type="project" value="TreeGrafter"/>
</dbReference>
<evidence type="ECO:0000256" key="3">
    <source>
        <dbReference type="ARBA" id="ARBA00022475"/>
    </source>
</evidence>
<dbReference type="PANTHER" id="PTHR43294">
    <property type="entry name" value="SODIUM/POTASSIUM-TRANSPORTING ATPASE SUBUNIT ALPHA"/>
    <property type="match status" value="1"/>
</dbReference>
<dbReference type="Gene3D" id="1.20.1110.10">
    <property type="entry name" value="Calcium-transporting ATPase, transmembrane domain"/>
    <property type="match status" value="2"/>
</dbReference>
<dbReference type="SUPFAM" id="SSF81653">
    <property type="entry name" value="Calcium ATPase, transduction domain A"/>
    <property type="match status" value="1"/>
</dbReference>
<evidence type="ECO:0000256" key="2">
    <source>
        <dbReference type="ARBA" id="ARBA00005675"/>
    </source>
</evidence>
<comment type="caution">
    <text evidence="12">The sequence shown here is derived from an EMBL/GenBank/DDBJ whole genome shotgun (WGS) entry which is preliminary data.</text>
</comment>
<dbReference type="NCBIfam" id="TIGR01494">
    <property type="entry name" value="ATPase_P-type"/>
    <property type="match status" value="3"/>
</dbReference>
<dbReference type="GO" id="GO:0005524">
    <property type="term" value="F:ATP binding"/>
    <property type="evidence" value="ECO:0007669"/>
    <property type="project" value="UniProtKB-KW"/>
</dbReference>
<dbReference type="InterPro" id="IPR023299">
    <property type="entry name" value="ATPase_P-typ_cyto_dom_N"/>
</dbReference>
<evidence type="ECO:0000256" key="10">
    <source>
        <dbReference type="SAM" id="Phobius"/>
    </source>
</evidence>
<evidence type="ECO:0000256" key="8">
    <source>
        <dbReference type="ARBA" id="ARBA00022989"/>
    </source>
</evidence>
<dbReference type="GO" id="GO:1902600">
    <property type="term" value="P:proton transmembrane transport"/>
    <property type="evidence" value="ECO:0007669"/>
    <property type="project" value="TreeGrafter"/>
</dbReference>
<dbReference type="InterPro" id="IPR006068">
    <property type="entry name" value="ATPase_P-typ_cation-transptr_C"/>
</dbReference>
<dbReference type="GO" id="GO:0006883">
    <property type="term" value="P:intracellular sodium ion homeostasis"/>
    <property type="evidence" value="ECO:0007669"/>
    <property type="project" value="TreeGrafter"/>
</dbReference>
<feature type="transmembrane region" description="Helical" evidence="10">
    <location>
        <begin position="656"/>
        <end position="677"/>
    </location>
</feature>
<dbReference type="SUPFAM" id="SSF56784">
    <property type="entry name" value="HAD-like"/>
    <property type="match status" value="1"/>
</dbReference>
<evidence type="ECO:0000313" key="13">
    <source>
        <dbReference type="Proteomes" id="UP000177723"/>
    </source>
</evidence>
<feature type="transmembrane region" description="Helical" evidence="10">
    <location>
        <begin position="243"/>
        <end position="261"/>
    </location>
</feature>
<keyword evidence="6" id="KW-0067">ATP-binding</keyword>
<dbReference type="PROSITE" id="PS00154">
    <property type="entry name" value="ATPASE_E1_E2"/>
    <property type="match status" value="1"/>
</dbReference>
<dbReference type="SMART" id="SM00831">
    <property type="entry name" value="Cation_ATPase_N"/>
    <property type="match status" value="1"/>
</dbReference>
<feature type="transmembrane region" description="Helical" evidence="10">
    <location>
        <begin position="764"/>
        <end position="781"/>
    </location>
</feature>
<feature type="transmembrane region" description="Helical" evidence="10">
    <location>
        <begin position="80"/>
        <end position="97"/>
    </location>
</feature>
<gene>
    <name evidence="12" type="ORF">A3F23_04000</name>
</gene>
<dbReference type="Pfam" id="PF00702">
    <property type="entry name" value="Hydrolase"/>
    <property type="match status" value="1"/>
</dbReference>
<dbReference type="SUPFAM" id="SSF81665">
    <property type="entry name" value="Calcium ATPase, transmembrane domain M"/>
    <property type="match status" value="1"/>
</dbReference>
<dbReference type="Proteomes" id="UP000177723">
    <property type="component" value="Unassembled WGS sequence"/>
</dbReference>
<comment type="similarity">
    <text evidence="2">Belongs to the cation transport ATPase (P-type) (TC 3.A.3) family. Type IIA subfamily.</text>
</comment>